<proteinExistence type="predicted"/>
<organism evidence="2 3">
    <name type="scientific">Glarea lozoyensis (strain ATCC 20868 / MF5171)</name>
    <dbReference type="NCBI Taxonomy" id="1116229"/>
    <lineage>
        <taxon>Eukaryota</taxon>
        <taxon>Fungi</taxon>
        <taxon>Dikarya</taxon>
        <taxon>Ascomycota</taxon>
        <taxon>Pezizomycotina</taxon>
        <taxon>Leotiomycetes</taxon>
        <taxon>Helotiales</taxon>
        <taxon>Helotiaceae</taxon>
        <taxon>Glarea</taxon>
    </lineage>
</organism>
<reference evidence="2 3" key="1">
    <citation type="journal article" date="2013" name="BMC Genomics">
        <title>Genomics-driven discovery of the pneumocandin biosynthetic gene cluster in the fungus Glarea lozoyensis.</title>
        <authorList>
            <person name="Chen L."/>
            <person name="Yue Q."/>
            <person name="Zhang X."/>
            <person name="Xiang M."/>
            <person name="Wang C."/>
            <person name="Li S."/>
            <person name="Che Y."/>
            <person name="Ortiz-Lopez F.J."/>
            <person name="Bills G.F."/>
            <person name="Liu X."/>
            <person name="An Z."/>
        </authorList>
    </citation>
    <scope>NUCLEOTIDE SEQUENCE [LARGE SCALE GENOMIC DNA]</scope>
    <source>
        <strain evidence="3">ATCC 20868 / MF5171</strain>
    </source>
</reference>
<dbReference type="KEGG" id="glz:GLAREA_03318"/>
<protein>
    <submittedName>
        <fullName evidence="2">Uncharacterized protein</fullName>
    </submittedName>
</protein>
<evidence type="ECO:0000256" key="1">
    <source>
        <dbReference type="SAM" id="SignalP"/>
    </source>
</evidence>
<dbReference type="HOGENOM" id="CLU_2498062_0_0_1"/>
<keyword evidence="3" id="KW-1185">Reference proteome</keyword>
<dbReference type="OrthoDB" id="4825549at2759"/>
<gene>
    <name evidence="2" type="ORF">GLAREA_03318</name>
</gene>
<feature type="chain" id="PRO_5004508301" evidence="1">
    <location>
        <begin position="25"/>
        <end position="86"/>
    </location>
</feature>
<dbReference type="AlphaFoldDB" id="S3DEG5"/>
<dbReference type="EMBL" id="KE145363">
    <property type="protein sequence ID" value="EPE30351.1"/>
    <property type="molecule type" value="Genomic_DNA"/>
</dbReference>
<feature type="signal peptide" evidence="1">
    <location>
        <begin position="1"/>
        <end position="24"/>
    </location>
</feature>
<evidence type="ECO:0000313" key="3">
    <source>
        <dbReference type="Proteomes" id="UP000016922"/>
    </source>
</evidence>
<accession>S3DEG5</accession>
<dbReference type="RefSeq" id="XP_008081762.1">
    <property type="nucleotide sequence ID" value="XM_008083571.1"/>
</dbReference>
<dbReference type="GeneID" id="19462373"/>
<evidence type="ECO:0000313" key="2">
    <source>
        <dbReference type="EMBL" id="EPE30351.1"/>
    </source>
</evidence>
<dbReference type="Proteomes" id="UP000016922">
    <property type="component" value="Unassembled WGS sequence"/>
</dbReference>
<keyword evidence="1" id="KW-0732">Signal</keyword>
<sequence>MQLTNVFATLATVLIAGSNSFARAGCYNTGVNFANRDRAAYNAGRACRGYDGNRGALQGVFGPSGKKTAWPVSMRVVSISISRSPT</sequence>
<name>S3DEG5_GLAL2</name>